<keyword evidence="3" id="KW-1185">Reference proteome</keyword>
<protein>
    <submittedName>
        <fullName evidence="2">Uncharacterized protein</fullName>
    </submittedName>
</protein>
<comment type="caution">
    <text evidence="2">The sequence shown here is derived from an EMBL/GenBank/DDBJ whole genome shotgun (WGS) entry which is preliminary data.</text>
</comment>
<gene>
    <name evidence="2" type="ORF">NDU88_005396</name>
</gene>
<dbReference type="Proteomes" id="UP001066276">
    <property type="component" value="Chromosome 4_1"/>
</dbReference>
<reference evidence="2" key="1">
    <citation type="journal article" date="2022" name="bioRxiv">
        <title>Sequencing and chromosome-scale assembly of the giantPleurodeles waltlgenome.</title>
        <authorList>
            <person name="Brown T."/>
            <person name="Elewa A."/>
            <person name="Iarovenko S."/>
            <person name="Subramanian E."/>
            <person name="Araus A.J."/>
            <person name="Petzold A."/>
            <person name="Susuki M."/>
            <person name="Suzuki K.-i.T."/>
            <person name="Hayashi T."/>
            <person name="Toyoda A."/>
            <person name="Oliveira C."/>
            <person name="Osipova E."/>
            <person name="Leigh N.D."/>
            <person name="Simon A."/>
            <person name="Yun M.H."/>
        </authorList>
    </citation>
    <scope>NUCLEOTIDE SEQUENCE</scope>
    <source>
        <strain evidence="2">20211129_DDA</strain>
        <tissue evidence="2">Liver</tissue>
    </source>
</reference>
<evidence type="ECO:0000256" key="1">
    <source>
        <dbReference type="SAM" id="MobiDB-lite"/>
    </source>
</evidence>
<name>A0AAV7TBG4_PLEWA</name>
<accession>A0AAV7TBG4</accession>
<feature type="region of interest" description="Disordered" evidence="1">
    <location>
        <begin position="50"/>
        <end position="127"/>
    </location>
</feature>
<proteinExistence type="predicted"/>
<evidence type="ECO:0000313" key="3">
    <source>
        <dbReference type="Proteomes" id="UP001066276"/>
    </source>
</evidence>
<evidence type="ECO:0000313" key="2">
    <source>
        <dbReference type="EMBL" id="KAJ1173565.1"/>
    </source>
</evidence>
<dbReference type="EMBL" id="JANPWB010000007">
    <property type="protein sequence ID" value="KAJ1173565.1"/>
    <property type="molecule type" value="Genomic_DNA"/>
</dbReference>
<organism evidence="2 3">
    <name type="scientific">Pleurodeles waltl</name>
    <name type="common">Iberian ribbed newt</name>
    <dbReference type="NCBI Taxonomy" id="8319"/>
    <lineage>
        <taxon>Eukaryota</taxon>
        <taxon>Metazoa</taxon>
        <taxon>Chordata</taxon>
        <taxon>Craniata</taxon>
        <taxon>Vertebrata</taxon>
        <taxon>Euteleostomi</taxon>
        <taxon>Amphibia</taxon>
        <taxon>Batrachia</taxon>
        <taxon>Caudata</taxon>
        <taxon>Salamandroidea</taxon>
        <taxon>Salamandridae</taxon>
        <taxon>Pleurodelinae</taxon>
        <taxon>Pleurodeles</taxon>
    </lineage>
</organism>
<sequence length="132" mass="14033">MRDRGVPRREGSHAKGLRRANIQEVNGSIDGACGWAAVSVAVPLLTRERSREAAAAESERSARPPPLHTVAELTPATASNRGEHAKQMGPEWLSPRESPSVTREKGSPAPRAEALSKQCSSPDGGGVNICWC</sequence>
<feature type="compositionally biased region" description="Basic and acidic residues" evidence="1">
    <location>
        <begin position="50"/>
        <end position="62"/>
    </location>
</feature>
<dbReference type="AlphaFoldDB" id="A0AAV7TBG4"/>